<comment type="caution">
    <text evidence="1">The sequence shown here is derived from an EMBL/GenBank/DDBJ whole genome shotgun (WGS) entry which is preliminary data.</text>
</comment>
<name>A0A4Y2BMK7_ARAVE</name>
<evidence type="ECO:0000313" key="2">
    <source>
        <dbReference type="Proteomes" id="UP000499080"/>
    </source>
</evidence>
<protein>
    <submittedName>
        <fullName evidence="1">Uncharacterized protein</fullName>
    </submittedName>
</protein>
<sequence>MFVGICIAPTGTIAVYLVRGDVPILSFMTFTSRNCMALRILPCPHGFSTADPHATSFRDLGLREKHHYPPLSVIAFSFFSSQNLCPHRS</sequence>
<keyword evidence="2" id="KW-1185">Reference proteome</keyword>
<dbReference type="Proteomes" id="UP000499080">
    <property type="component" value="Unassembled WGS sequence"/>
</dbReference>
<reference evidence="1 2" key="1">
    <citation type="journal article" date="2019" name="Sci. Rep.">
        <title>Orb-weaving spider Araneus ventricosus genome elucidates the spidroin gene catalogue.</title>
        <authorList>
            <person name="Kono N."/>
            <person name="Nakamura H."/>
            <person name="Ohtoshi R."/>
            <person name="Moran D.A.P."/>
            <person name="Shinohara A."/>
            <person name="Yoshida Y."/>
            <person name="Fujiwara M."/>
            <person name="Mori M."/>
            <person name="Tomita M."/>
            <person name="Arakawa K."/>
        </authorList>
    </citation>
    <scope>NUCLEOTIDE SEQUENCE [LARGE SCALE GENOMIC DNA]</scope>
</reference>
<dbReference type="AlphaFoldDB" id="A0A4Y2BMK7"/>
<gene>
    <name evidence="1" type="ORF">AVEN_54590_1</name>
</gene>
<dbReference type="EMBL" id="BGPR01000090">
    <property type="protein sequence ID" value="GBL92937.1"/>
    <property type="molecule type" value="Genomic_DNA"/>
</dbReference>
<evidence type="ECO:0000313" key="1">
    <source>
        <dbReference type="EMBL" id="GBL92937.1"/>
    </source>
</evidence>
<organism evidence="1 2">
    <name type="scientific">Araneus ventricosus</name>
    <name type="common">Orbweaver spider</name>
    <name type="synonym">Epeira ventricosa</name>
    <dbReference type="NCBI Taxonomy" id="182803"/>
    <lineage>
        <taxon>Eukaryota</taxon>
        <taxon>Metazoa</taxon>
        <taxon>Ecdysozoa</taxon>
        <taxon>Arthropoda</taxon>
        <taxon>Chelicerata</taxon>
        <taxon>Arachnida</taxon>
        <taxon>Araneae</taxon>
        <taxon>Araneomorphae</taxon>
        <taxon>Entelegynae</taxon>
        <taxon>Araneoidea</taxon>
        <taxon>Araneidae</taxon>
        <taxon>Araneus</taxon>
    </lineage>
</organism>
<accession>A0A4Y2BMK7</accession>
<proteinExistence type="predicted"/>